<evidence type="ECO:0000313" key="4">
    <source>
        <dbReference type="EMBL" id="EAU80987.2"/>
    </source>
</evidence>
<evidence type="ECO:0000256" key="2">
    <source>
        <dbReference type="ARBA" id="ARBA00022741"/>
    </source>
</evidence>
<protein>
    <submittedName>
        <fullName evidence="4">Rho1 GTPase</fullName>
    </submittedName>
</protein>
<evidence type="ECO:0000256" key="1">
    <source>
        <dbReference type="ARBA" id="ARBA00022481"/>
    </source>
</evidence>
<dbReference type="RefSeq" id="XP_001840934.2">
    <property type="nucleotide sequence ID" value="XM_001840882.2"/>
</dbReference>
<dbReference type="Pfam" id="PF00071">
    <property type="entry name" value="Ras"/>
    <property type="match status" value="1"/>
</dbReference>
<dbReference type="AlphaFoldDB" id="A8PF57"/>
<dbReference type="SMART" id="SM00174">
    <property type="entry name" value="RHO"/>
    <property type="match status" value="1"/>
</dbReference>
<dbReference type="GO" id="GO:0003924">
    <property type="term" value="F:GTPase activity"/>
    <property type="evidence" value="ECO:0007669"/>
    <property type="project" value="InterPro"/>
</dbReference>
<keyword evidence="1" id="KW-0488">Methylation</keyword>
<dbReference type="InterPro" id="IPR001806">
    <property type="entry name" value="Small_GTPase"/>
</dbReference>
<dbReference type="SMART" id="SM00173">
    <property type="entry name" value="RAS"/>
    <property type="match status" value="1"/>
</dbReference>
<evidence type="ECO:0000313" key="5">
    <source>
        <dbReference type="Proteomes" id="UP000001861"/>
    </source>
</evidence>
<accession>A8PF57</accession>
<dbReference type="CDD" id="cd00157">
    <property type="entry name" value="Rho"/>
    <property type="match status" value="1"/>
</dbReference>
<dbReference type="OrthoDB" id="8830751at2759"/>
<comment type="caution">
    <text evidence="4">The sequence shown here is derived from an EMBL/GenBank/DDBJ whole genome shotgun (WGS) entry which is preliminary data.</text>
</comment>
<dbReference type="SUPFAM" id="SSF52540">
    <property type="entry name" value="P-loop containing nucleoside triphosphate hydrolases"/>
    <property type="match status" value="1"/>
</dbReference>
<keyword evidence="3" id="KW-0342">GTP-binding</keyword>
<gene>
    <name evidence="4" type="ORF">CC1G_03163</name>
</gene>
<dbReference type="VEuPathDB" id="FungiDB:CC1G_03163"/>
<dbReference type="InParanoid" id="A8PF57"/>
<dbReference type="GO" id="GO:0007264">
    <property type="term" value="P:small GTPase-mediated signal transduction"/>
    <property type="evidence" value="ECO:0007669"/>
    <property type="project" value="InterPro"/>
</dbReference>
<dbReference type="Gene3D" id="3.40.50.300">
    <property type="entry name" value="P-loop containing nucleotide triphosphate hydrolases"/>
    <property type="match status" value="1"/>
</dbReference>
<keyword evidence="2" id="KW-0547">Nucleotide-binding</keyword>
<dbReference type="SMART" id="SM00175">
    <property type="entry name" value="RAB"/>
    <property type="match status" value="1"/>
</dbReference>
<dbReference type="PROSITE" id="PS51420">
    <property type="entry name" value="RHO"/>
    <property type="match status" value="1"/>
</dbReference>
<dbReference type="PANTHER" id="PTHR24072">
    <property type="entry name" value="RHO FAMILY GTPASE"/>
    <property type="match status" value="1"/>
</dbReference>
<reference evidence="4 5" key="1">
    <citation type="journal article" date="2010" name="Proc. Natl. Acad. Sci. U.S.A.">
        <title>Insights into evolution of multicellular fungi from the assembled chromosomes of the mushroom Coprinopsis cinerea (Coprinus cinereus).</title>
        <authorList>
            <person name="Stajich J.E."/>
            <person name="Wilke S.K."/>
            <person name="Ahren D."/>
            <person name="Au C.H."/>
            <person name="Birren B.W."/>
            <person name="Borodovsky M."/>
            <person name="Burns C."/>
            <person name="Canback B."/>
            <person name="Casselton L.A."/>
            <person name="Cheng C.K."/>
            <person name="Deng J."/>
            <person name="Dietrich F.S."/>
            <person name="Fargo D.C."/>
            <person name="Farman M.L."/>
            <person name="Gathman A.C."/>
            <person name="Goldberg J."/>
            <person name="Guigo R."/>
            <person name="Hoegger P.J."/>
            <person name="Hooker J.B."/>
            <person name="Huggins A."/>
            <person name="James T.Y."/>
            <person name="Kamada T."/>
            <person name="Kilaru S."/>
            <person name="Kodira C."/>
            <person name="Kues U."/>
            <person name="Kupfer D."/>
            <person name="Kwan H.S."/>
            <person name="Lomsadze A."/>
            <person name="Li W."/>
            <person name="Lilly W.W."/>
            <person name="Ma L.J."/>
            <person name="Mackey A.J."/>
            <person name="Manning G."/>
            <person name="Martin F."/>
            <person name="Muraguchi H."/>
            <person name="Natvig D.O."/>
            <person name="Palmerini H."/>
            <person name="Ramesh M.A."/>
            <person name="Rehmeyer C.J."/>
            <person name="Roe B.A."/>
            <person name="Shenoy N."/>
            <person name="Stanke M."/>
            <person name="Ter-Hovhannisyan V."/>
            <person name="Tunlid A."/>
            <person name="Velagapudi R."/>
            <person name="Vision T.J."/>
            <person name="Zeng Q."/>
            <person name="Zolan M.E."/>
            <person name="Pukkila P.J."/>
        </authorList>
    </citation>
    <scope>NUCLEOTIDE SEQUENCE [LARGE SCALE GENOMIC DNA]</scope>
    <source>
        <strain evidence="5">Okayama-7 / 130 / ATCC MYA-4618 / FGSC 9003</strain>
    </source>
</reference>
<dbReference type="GeneID" id="6017590"/>
<dbReference type="STRING" id="240176.A8PF57"/>
<dbReference type="KEGG" id="cci:CC1G_03163"/>
<dbReference type="SMR" id="A8PF57"/>
<proteinExistence type="predicted"/>
<organism evidence="4 5">
    <name type="scientific">Coprinopsis cinerea (strain Okayama-7 / 130 / ATCC MYA-4618 / FGSC 9003)</name>
    <name type="common">Inky cap fungus</name>
    <name type="synonym">Hormographiella aspergillata</name>
    <dbReference type="NCBI Taxonomy" id="240176"/>
    <lineage>
        <taxon>Eukaryota</taxon>
        <taxon>Fungi</taxon>
        <taxon>Dikarya</taxon>
        <taxon>Basidiomycota</taxon>
        <taxon>Agaricomycotina</taxon>
        <taxon>Agaricomycetes</taxon>
        <taxon>Agaricomycetidae</taxon>
        <taxon>Agaricales</taxon>
        <taxon>Agaricineae</taxon>
        <taxon>Psathyrellaceae</taxon>
        <taxon>Coprinopsis</taxon>
    </lineage>
</organism>
<dbReference type="EMBL" id="AACS02000008">
    <property type="protein sequence ID" value="EAU80987.2"/>
    <property type="molecule type" value="Genomic_DNA"/>
</dbReference>
<dbReference type="eggNOG" id="KOG0393">
    <property type="taxonomic scope" value="Eukaryota"/>
</dbReference>
<dbReference type="InterPro" id="IPR027417">
    <property type="entry name" value="P-loop_NTPase"/>
</dbReference>
<dbReference type="GO" id="GO:0005525">
    <property type="term" value="F:GTP binding"/>
    <property type="evidence" value="ECO:0007669"/>
    <property type="project" value="UniProtKB-KW"/>
</dbReference>
<sequence length="180" mass="19630">MADLIGRKLVVVGDCGVGKPYTPKANSRRYGVLLTGCSKRRATETPAAQKSVPTMYDNYIMELEVDGAGVELGLWDTPGNGDYDRLRPLIYPKAHVILLCFAIDSPNSLANAQSKWMPEVRHHCPEVPVVLGKEAAEAIGAVKYLQCSAKGAKGVRELFQYAAKVSLQPPKKNKKDCSIQ</sequence>
<name>A8PF57_COPC7</name>
<dbReference type="InterPro" id="IPR005225">
    <property type="entry name" value="Small_GTP-bd"/>
</dbReference>
<evidence type="ECO:0000256" key="3">
    <source>
        <dbReference type="ARBA" id="ARBA00023134"/>
    </source>
</evidence>
<dbReference type="Proteomes" id="UP000001861">
    <property type="component" value="Unassembled WGS sequence"/>
</dbReference>
<dbReference type="InterPro" id="IPR003578">
    <property type="entry name" value="Small_GTPase_Rho"/>
</dbReference>
<dbReference type="HOGENOM" id="CLU_041217_21_2_1"/>
<keyword evidence="5" id="KW-1185">Reference proteome</keyword>
<dbReference type="PRINTS" id="PR00449">
    <property type="entry name" value="RASTRNSFRMNG"/>
</dbReference>
<dbReference type="NCBIfam" id="TIGR00231">
    <property type="entry name" value="small_GTP"/>
    <property type="match status" value="1"/>
</dbReference>